<dbReference type="GeneID" id="100374951"/>
<accession>A0ABM0GYQ2</accession>
<keyword evidence="4" id="KW-0479">Metal-binding</keyword>
<dbReference type="InterPro" id="IPR003726">
    <property type="entry name" value="HCY_dom"/>
</dbReference>
<name>A0ABM0GYQ2_SACKO</name>
<keyword evidence="1 4" id="KW-0489">Methyltransferase</keyword>
<feature type="binding site" evidence="4">
    <location>
        <position position="224"/>
    </location>
    <ligand>
        <name>Zn(2+)</name>
        <dbReference type="ChEBI" id="CHEBI:29105"/>
    </ligand>
</feature>
<comment type="cofactor">
    <cofactor evidence="4">
        <name>Zn(2+)</name>
        <dbReference type="ChEBI" id="CHEBI:29105"/>
    </cofactor>
</comment>
<reference evidence="7" key="1">
    <citation type="submission" date="2025-08" db="UniProtKB">
        <authorList>
            <consortium name="RefSeq"/>
        </authorList>
    </citation>
    <scope>IDENTIFICATION</scope>
    <source>
        <tissue evidence="7">Testes</tissue>
    </source>
</reference>
<evidence type="ECO:0000313" key="7">
    <source>
        <dbReference type="RefSeq" id="XP_002740340.1"/>
    </source>
</evidence>
<comment type="pathway">
    <text evidence="3">Amino-acid biosynthesis; L-methionine biosynthesis via de novo pathway.</text>
</comment>
<dbReference type="InterPro" id="IPR017226">
    <property type="entry name" value="BHMT-like"/>
</dbReference>
<dbReference type="SUPFAM" id="SSF82282">
    <property type="entry name" value="Homocysteine S-methyltransferase"/>
    <property type="match status" value="1"/>
</dbReference>
<keyword evidence="6" id="KW-1185">Reference proteome</keyword>
<evidence type="ECO:0000256" key="3">
    <source>
        <dbReference type="ARBA" id="ARBA00034478"/>
    </source>
</evidence>
<keyword evidence="2 4" id="KW-0808">Transferase</keyword>
<gene>
    <name evidence="7" type="primary">LOC100374951</name>
</gene>
<evidence type="ECO:0000259" key="5">
    <source>
        <dbReference type="PROSITE" id="PS50970"/>
    </source>
</evidence>
<dbReference type="PANTHER" id="PTHR11103:SF18">
    <property type="entry name" value="SLR1189 PROTEIN"/>
    <property type="match status" value="1"/>
</dbReference>
<dbReference type="RefSeq" id="XP_002740340.1">
    <property type="nucleotide sequence ID" value="XM_002740294.2"/>
</dbReference>
<feature type="binding site" evidence="4">
    <location>
        <position position="307"/>
    </location>
    <ligand>
        <name>Zn(2+)</name>
        <dbReference type="ChEBI" id="CHEBI:29105"/>
    </ligand>
</feature>
<feature type="binding site" evidence="4">
    <location>
        <position position="308"/>
    </location>
    <ligand>
        <name>Zn(2+)</name>
        <dbReference type="ChEBI" id="CHEBI:29105"/>
    </ligand>
</feature>
<dbReference type="PANTHER" id="PTHR11103">
    <property type="entry name" value="SLR1189 PROTEIN"/>
    <property type="match status" value="1"/>
</dbReference>
<evidence type="ECO:0000256" key="4">
    <source>
        <dbReference type="PROSITE-ProRule" id="PRU00333"/>
    </source>
</evidence>
<sequence>MERNNDSKMVKGLMERLNDGEHVIIAEGFVFYFERMGYLQAGSWVPEVVLNHPDKVKSLYREFVDAGSDVVLAFTYYATREKTRLIGKEDTLEQLNKNALKMAREVADEKGVLMAGNICNTNIYQPGKKDREDEIKGMFKEMIEWSVEAGADFILAETYAHLGEALLAVEAIKEHGKGLPAVVTFAPFVTATKNGKAITADKVLLTEACKQVKEAGADVVGLNCGRGPNTMLPLMKDIMKVCPGPFAAIPVPYRTCDKEPTFFMLTDPVTGKKVFPTETEVCSCSREDFSDFGKQCKDLGIQFVGVCCGNRHYYTRSLAEALGRKPASTTFSPDMTKHYVYGSDAKVRKDVSEESMDLYHTLRDI</sequence>
<evidence type="ECO:0000256" key="1">
    <source>
        <dbReference type="ARBA" id="ARBA00022603"/>
    </source>
</evidence>
<evidence type="ECO:0000256" key="2">
    <source>
        <dbReference type="ARBA" id="ARBA00022679"/>
    </source>
</evidence>
<dbReference type="Pfam" id="PF02574">
    <property type="entry name" value="S-methyl_trans"/>
    <property type="match status" value="1"/>
</dbReference>
<protein>
    <submittedName>
        <fullName evidence="7">Betaine--homocysteine S-methyltransferase 1-like</fullName>
    </submittedName>
</protein>
<dbReference type="Gene3D" id="3.20.20.330">
    <property type="entry name" value="Homocysteine-binding-like domain"/>
    <property type="match status" value="1"/>
</dbReference>
<dbReference type="PIRSF" id="PIRSF037505">
    <property type="entry name" value="Betaine_HMT"/>
    <property type="match status" value="1"/>
</dbReference>
<evidence type="ECO:0000313" key="6">
    <source>
        <dbReference type="Proteomes" id="UP000694865"/>
    </source>
</evidence>
<keyword evidence="4" id="KW-0862">Zinc</keyword>
<dbReference type="Proteomes" id="UP000694865">
    <property type="component" value="Unplaced"/>
</dbReference>
<organism evidence="6 7">
    <name type="scientific">Saccoglossus kowalevskii</name>
    <name type="common">Acorn worm</name>
    <dbReference type="NCBI Taxonomy" id="10224"/>
    <lineage>
        <taxon>Eukaryota</taxon>
        <taxon>Metazoa</taxon>
        <taxon>Hemichordata</taxon>
        <taxon>Enteropneusta</taxon>
        <taxon>Harrimaniidae</taxon>
        <taxon>Saccoglossus</taxon>
    </lineage>
</organism>
<dbReference type="InterPro" id="IPR036589">
    <property type="entry name" value="HCY_dom_sf"/>
</dbReference>
<proteinExistence type="predicted"/>
<dbReference type="PROSITE" id="PS50970">
    <property type="entry name" value="HCY"/>
    <property type="match status" value="1"/>
</dbReference>
<feature type="domain" description="Hcy-binding" evidence="5">
    <location>
        <begin position="11"/>
        <end position="322"/>
    </location>
</feature>